<dbReference type="InterPro" id="IPR040794">
    <property type="entry name" value="CE2_N"/>
</dbReference>
<dbReference type="InterPro" id="IPR013830">
    <property type="entry name" value="SGNH_hydro"/>
</dbReference>
<feature type="domain" description="Carbohydrate esterase 2 N-terminal" evidence="2">
    <location>
        <begin position="97"/>
        <end position="189"/>
    </location>
</feature>
<proteinExistence type="predicted"/>
<keyword evidence="4" id="KW-1185">Reference proteome</keyword>
<reference evidence="3" key="1">
    <citation type="submission" date="2021-05" db="EMBL/GenBank/DDBJ databases">
        <authorList>
            <person name="Stam R."/>
        </authorList>
    </citation>
    <scope>NUCLEOTIDE SEQUENCE</scope>
    <source>
        <strain evidence="3">CS162</strain>
    </source>
</reference>
<evidence type="ECO:0000259" key="1">
    <source>
        <dbReference type="Pfam" id="PF13472"/>
    </source>
</evidence>
<dbReference type="InterPro" id="IPR052762">
    <property type="entry name" value="PCW_deacetylase/CE"/>
</dbReference>
<dbReference type="OrthoDB" id="426133at2759"/>
<dbReference type="InterPro" id="IPR037461">
    <property type="entry name" value="CtCE2-like_dom"/>
</dbReference>
<dbReference type="SUPFAM" id="SSF52266">
    <property type="entry name" value="SGNH hydrolase"/>
    <property type="match status" value="1"/>
</dbReference>
<accession>A0A8J2N0I0</accession>
<dbReference type="Gene3D" id="3.40.50.1110">
    <property type="entry name" value="SGNH hydrolase"/>
    <property type="match status" value="1"/>
</dbReference>
<comment type="caution">
    <text evidence="3">The sequence shown here is derived from an EMBL/GenBank/DDBJ whole genome shotgun (WGS) entry which is preliminary data.</text>
</comment>
<dbReference type="GeneID" id="67015537"/>
<dbReference type="PANTHER" id="PTHR37834">
    <property type="entry name" value="GDSL-LIKE LIPASE/ACYLHYDROLASE DOMAIN PROTEIN (AFU_ORTHOLOGUE AFUA_2G00620)"/>
    <property type="match status" value="1"/>
</dbReference>
<dbReference type="PANTHER" id="PTHR37834:SF2">
    <property type="entry name" value="ESTERASE, SGNH HYDROLASE-TYPE"/>
    <property type="match status" value="1"/>
</dbReference>
<evidence type="ECO:0008006" key="5">
    <source>
        <dbReference type="Google" id="ProtNLM"/>
    </source>
</evidence>
<dbReference type="InterPro" id="IPR036514">
    <property type="entry name" value="SGNH_hydro_sf"/>
</dbReference>
<name>A0A8J2N0I0_9PLEO</name>
<dbReference type="AlphaFoldDB" id="A0A8J2N0I0"/>
<dbReference type="EMBL" id="CAJRGZ010000017">
    <property type="protein sequence ID" value="CAG5155983.1"/>
    <property type="molecule type" value="Genomic_DNA"/>
</dbReference>
<dbReference type="Pfam" id="PF13472">
    <property type="entry name" value="Lipase_GDSL_2"/>
    <property type="match status" value="1"/>
</dbReference>
<organism evidence="3 4">
    <name type="scientific">Alternaria atra</name>
    <dbReference type="NCBI Taxonomy" id="119953"/>
    <lineage>
        <taxon>Eukaryota</taxon>
        <taxon>Fungi</taxon>
        <taxon>Dikarya</taxon>
        <taxon>Ascomycota</taxon>
        <taxon>Pezizomycotina</taxon>
        <taxon>Dothideomycetes</taxon>
        <taxon>Pleosporomycetidae</taxon>
        <taxon>Pleosporales</taxon>
        <taxon>Pleosporineae</taxon>
        <taxon>Pleosporaceae</taxon>
        <taxon>Alternaria</taxon>
        <taxon>Alternaria sect. Ulocladioides</taxon>
    </lineage>
</organism>
<sequence>MPTNTVPTLPDDILAGVYVCNDINWNGACSHKFTKPGGSDPDCAQLSGQESSLGPDPGFLCEFFTAPVYSPSIVMKLTISPFVLLAAIDHVTAERFLGRVDPDTRELTWPGTGVSFTFTGSSASIGIEAITGANSAELTIDGVATVISDVKGTSITTPAGLRNGNHTVELRKRSEALFGTISIGNITTDGTFGPDVYSSRKIQVIGDSITVGYGLDGVNPCVNTAAIENNPKTYAALAADALNADYDIIAWSGIGLTRNYVSPTPDTSDIMPQRWTRYGALDPLNSYTFPAKATPDAVIINLGTNDFSYQAGIRGPIVPAEYTAAMVNFVKTIKTHYPDATFFLLTSPMLNDGYPAQDAQKTTQRDALNAAIAQLQNNTSISLVDMPSQGSDVGCDYHPNAATHAEGAEILAKALASGMGW</sequence>
<dbReference type="GO" id="GO:0052689">
    <property type="term" value="F:carboxylic ester hydrolase activity"/>
    <property type="evidence" value="ECO:0007669"/>
    <property type="project" value="InterPro"/>
</dbReference>
<dbReference type="Pfam" id="PF17996">
    <property type="entry name" value="CE2_N"/>
    <property type="match status" value="1"/>
</dbReference>
<protein>
    <recommendedName>
        <fullName evidence="5">Endoglucanase E</fullName>
    </recommendedName>
</protein>
<evidence type="ECO:0000313" key="3">
    <source>
        <dbReference type="EMBL" id="CAG5155983.1"/>
    </source>
</evidence>
<dbReference type="CDD" id="cd01831">
    <property type="entry name" value="Endoglucanase_E_like"/>
    <property type="match status" value="1"/>
</dbReference>
<gene>
    <name evidence="3" type="ORF">ALTATR162_LOCUS3927</name>
</gene>
<dbReference type="Proteomes" id="UP000676310">
    <property type="component" value="Unassembled WGS sequence"/>
</dbReference>
<feature type="domain" description="SGNH hydrolase-type esterase" evidence="1">
    <location>
        <begin position="204"/>
        <end position="405"/>
    </location>
</feature>
<dbReference type="RefSeq" id="XP_043167472.1">
    <property type="nucleotide sequence ID" value="XM_043311537.1"/>
</dbReference>
<evidence type="ECO:0000259" key="2">
    <source>
        <dbReference type="Pfam" id="PF17996"/>
    </source>
</evidence>
<evidence type="ECO:0000313" key="4">
    <source>
        <dbReference type="Proteomes" id="UP000676310"/>
    </source>
</evidence>
<dbReference type="Gene3D" id="2.60.120.260">
    <property type="entry name" value="Galactose-binding domain-like"/>
    <property type="match status" value="1"/>
</dbReference>